<dbReference type="EMBL" id="LAZR01038666">
    <property type="protein sequence ID" value="KKL18953.1"/>
    <property type="molecule type" value="Genomic_DNA"/>
</dbReference>
<evidence type="ECO:0000313" key="1">
    <source>
        <dbReference type="EMBL" id="KKL18953.1"/>
    </source>
</evidence>
<proteinExistence type="predicted"/>
<accession>A0A0F9E4I7</accession>
<dbReference type="AlphaFoldDB" id="A0A0F9E4I7"/>
<gene>
    <name evidence="1" type="ORF">LCGC14_2470350</name>
</gene>
<reference evidence="1" key="1">
    <citation type="journal article" date="2015" name="Nature">
        <title>Complex archaea that bridge the gap between prokaryotes and eukaryotes.</title>
        <authorList>
            <person name="Spang A."/>
            <person name="Saw J.H."/>
            <person name="Jorgensen S.L."/>
            <person name="Zaremba-Niedzwiedzka K."/>
            <person name="Martijn J."/>
            <person name="Lind A.E."/>
            <person name="van Eijk R."/>
            <person name="Schleper C."/>
            <person name="Guy L."/>
            <person name="Ettema T.J."/>
        </authorList>
    </citation>
    <scope>NUCLEOTIDE SEQUENCE</scope>
</reference>
<name>A0A0F9E4I7_9ZZZZ</name>
<sequence length="77" mass="8868">MAQSKMTIGDVTDCLGCAEYHLRDIMNYSDSLKSLIKKTEIREFNSIVSRIEGQLFLLSEFLDDRENDIDCPFVVMD</sequence>
<organism evidence="1">
    <name type="scientific">marine sediment metagenome</name>
    <dbReference type="NCBI Taxonomy" id="412755"/>
    <lineage>
        <taxon>unclassified sequences</taxon>
        <taxon>metagenomes</taxon>
        <taxon>ecological metagenomes</taxon>
    </lineage>
</organism>
<comment type="caution">
    <text evidence="1">The sequence shown here is derived from an EMBL/GenBank/DDBJ whole genome shotgun (WGS) entry which is preliminary data.</text>
</comment>
<protein>
    <submittedName>
        <fullName evidence="1">Uncharacterized protein</fullName>
    </submittedName>
</protein>